<gene>
    <name evidence="1" type="ORF">M23134_06695</name>
</gene>
<dbReference type="SUPFAM" id="SSF56784">
    <property type="entry name" value="HAD-like"/>
    <property type="match status" value="1"/>
</dbReference>
<dbReference type="OrthoDB" id="3669651at2"/>
<dbReference type="Gene3D" id="3.40.50.1000">
    <property type="entry name" value="HAD superfamily/HAD-like"/>
    <property type="match status" value="1"/>
</dbReference>
<dbReference type="Pfam" id="PF00702">
    <property type="entry name" value="Hydrolase"/>
    <property type="match status" value="1"/>
</dbReference>
<keyword evidence="1" id="KW-0378">Hydrolase</keyword>
<organism evidence="1 2">
    <name type="scientific">Microscilla marina ATCC 23134</name>
    <dbReference type="NCBI Taxonomy" id="313606"/>
    <lineage>
        <taxon>Bacteria</taxon>
        <taxon>Pseudomonadati</taxon>
        <taxon>Bacteroidota</taxon>
        <taxon>Cytophagia</taxon>
        <taxon>Cytophagales</taxon>
        <taxon>Microscillaceae</taxon>
        <taxon>Microscilla</taxon>
    </lineage>
</organism>
<comment type="caution">
    <text evidence="1">The sequence shown here is derived from an EMBL/GenBank/DDBJ whole genome shotgun (WGS) entry which is preliminary data.</text>
</comment>
<dbReference type="PRINTS" id="PR00413">
    <property type="entry name" value="HADHALOGNASE"/>
</dbReference>
<dbReference type="RefSeq" id="WP_002702944.1">
    <property type="nucleotide sequence ID" value="NZ_AAWS01000049.1"/>
</dbReference>
<dbReference type="InterPro" id="IPR006439">
    <property type="entry name" value="HAD-SF_hydro_IA"/>
</dbReference>
<evidence type="ECO:0000313" key="2">
    <source>
        <dbReference type="Proteomes" id="UP000004095"/>
    </source>
</evidence>
<evidence type="ECO:0000313" key="1">
    <source>
        <dbReference type="EMBL" id="EAY25436.1"/>
    </source>
</evidence>
<dbReference type="SFLD" id="SFLDG01129">
    <property type="entry name" value="C1.5:_HAD__Beta-PGM__Phosphata"/>
    <property type="match status" value="1"/>
</dbReference>
<dbReference type="GO" id="GO:0016787">
    <property type="term" value="F:hydrolase activity"/>
    <property type="evidence" value="ECO:0007669"/>
    <property type="project" value="UniProtKB-KW"/>
</dbReference>
<dbReference type="EMBL" id="AAWS01000049">
    <property type="protein sequence ID" value="EAY25436.1"/>
    <property type="molecule type" value="Genomic_DNA"/>
</dbReference>
<dbReference type="InterPro" id="IPR023214">
    <property type="entry name" value="HAD_sf"/>
</dbReference>
<accession>A1ZW73</accession>
<name>A1ZW73_MICM2</name>
<dbReference type="PANTHER" id="PTHR47478">
    <property type="match status" value="1"/>
</dbReference>
<dbReference type="SFLD" id="SFLDS00003">
    <property type="entry name" value="Haloacid_Dehalogenase"/>
    <property type="match status" value="1"/>
</dbReference>
<proteinExistence type="predicted"/>
<sequence length="199" mass="23206">MQKVLVFDLYNTLVEITRPTMPLMQLYRQHIDMSAQQFRRKVLTQPLETIWMMPFIKQSKIDRQSIGVQLQQEIASVQVFPETIPVLNELSQYYTLYLISNLATPYIQPYRELNLDRFFERAIFSCEVGSVKPEQAIFDLVPWQPGDKVTMIGDSGRADIQGAQAMGWQYWWVQRKQAFDPEKRIIASLSDLLKPAAML</sequence>
<dbReference type="InterPro" id="IPR052550">
    <property type="entry name" value="Pyrimidine_5'-ntase_YjjG"/>
</dbReference>
<keyword evidence="2" id="KW-1185">Reference proteome</keyword>
<dbReference type="PANTHER" id="PTHR47478:SF1">
    <property type="entry name" value="PYRIMIDINE 5'-NUCLEOTIDASE YJJG"/>
    <property type="match status" value="1"/>
</dbReference>
<protein>
    <submittedName>
        <fullName evidence="1">Hydrolase, HAD superfamily, putative</fullName>
    </submittedName>
</protein>
<dbReference type="AlphaFoldDB" id="A1ZW73"/>
<dbReference type="Proteomes" id="UP000004095">
    <property type="component" value="Unassembled WGS sequence"/>
</dbReference>
<reference evidence="1 2" key="1">
    <citation type="submission" date="2007-01" db="EMBL/GenBank/DDBJ databases">
        <authorList>
            <person name="Haygood M."/>
            <person name="Podell S."/>
            <person name="Anderson C."/>
            <person name="Hopkinson B."/>
            <person name="Roe K."/>
            <person name="Barbeau K."/>
            <person name="Gaasterland T."/>
            <person name="Ferriera S."/>
            <person name="Johnson J."/>
            <person name="Kravitz S."/>
            <person name="Beeson K."/>
            <person name="Sutton G."/>
            <person name="Rogers Y.-H."/>
            <person name="Friedman R."/>
            <person name="Frazier M."/>
            <person name="Venter J.C."/>
        </authorList>
    </citation>
    <scope>NUCLEOTIDE SEQUENCE [LARGE SCALE GENOMIC DNA]</scope>
    <source>
        <strain evidence="1 2">ATCC 23134</strain>
    </source>
</reference>
<dbReference type="eggNOG" id="COG1011">
    <property type="taxonomic scope" value="Bacteria"/>
</dbReference>
<dbReference type="InterPro" id="IPR036412">
    <property type="entry name" value="HAD-like_sf"/>
</dbReference>
<dbReference type="NCBIfam" id="TIGR01549">
    <property type="entry name" value="HAD-SF-IA-v1"/>
    <property type="match status" value="1"/>
</dbReference>